<protein>
    <submittedName>
        <fullName evidence="4">Rhamnulose-1-phosphate aldolase</fullName>
        <ecNumber evidence="4">4.1.2.19</ecNumber>
    </submittedName>
</protein>
<evidence type="ECO:0000256" key="2">
    <source>
        <dbReference type="ARBA" id="ARBA00023239"/>
    </source>
</evidence>
<dbReference type="InterPro" id="IPR050197">
    <property type="entry name" value="Aldolase_class_II_sugar_metab"/>
</dbReference>
<dbReference type="GO" id="GO:0046872">
    <property type="term" value="F:metal ion binding"/>
    <property type="evidence" value="ECO:0007669"/>
    <property type="project" value="UniProtKB-KW"/>
</dbReference>
<dbReference type="Pfam" id="PF00596">
    <property type="entry name" value="Aldolase_II"/>
    <property type="match status" value="1"/>
</dbReference>
<keyword evidence="2 4" id="KW-0456">Lyase</keyword>
<organism evidence="4 5">
    <name type="scientific">Candidatus Coprovicinus avistercoris</name>
    <dbReference type="NCBI Taxonomy" id="2840754"/>
    <lineage>
        <taxon>Bacteria</taxon>
        <taxon>Bacillati</taxon>
        <taxon>Actinomycetota</taxon>
        <taxon>Coriobacteriia</taxon>
        <taxon>Coriobacteriales</taxon>
        <taxon>Coriobacteriaceae</taxon>
        <taxon>Coriobacteriaceae incertae sedis</taxon>
        <taxon>Candidatus Coprovicinus</taxon>
    </lineage>
</organism>
<dbReference type="SMART" id="SM01007">
    <property type="entry name" value="Aldolase_II"/>
    <property type="match status" value="1"/>
</dbReference>
<sequence length="265" mass="29444">MDEIEQSPLFEEAITSCHYFWQAGWGEFHAGNLTYLLDDDEVAELSKYFSHNPVKVPVEFDTCGLEGRYFLATRTGGSFRTLPQRVARDMGIIRLGAGYYEILWGYDNGEGRPTSELPSHLLCHVARLASNPENRIVMHVHPTYINAMTTLAPLDSHEFTRALWSLNSEGIVVFPEGVAVLPWMVCGDGPIGPATAEKMSDKRVVIWPYHGIFAAGKGFDEVIGLIETIEKCAQVYVSVNGAPKHCITNEELRSLADHFGLVADI</sequence>
<evidence type="ECO:0000313" key="5">
    <source>
        <dbReference type="Proteomes" id="UP000824078"/>
    </source>
</evidence>
<gene>
    <name evidence="4" type="primary">rhaD</name>
    <name evidence="4" type="ORF">IAD17_06810</name>
</gene>
<accession>A0A9D1HXN8</accession>
<reference evidence="4" key="1">
    <citation type="submission" date="2020-10" db="EMBL/GenBank/DDBJ databases">
        <authorList>
            <person name="Gilroy R."/>
        </authorList>
    </citation>
    <scope>NUCLEOTIDE SEQUENCE</scope>
    <source>
        <strain evidence="4">ChiHjej12B11-29160</strain>
    </source>
</reference>
<dbReference type="GO" id="GO:0008994">
    <property type="term" value="F:rhamnulose-1-phosphate aldolase activity"/>
    <property type="evidence" value="ECO:0007669"/>
    <property type="project" value="UniProtKB-EC"/>
</dbReference>
<dbReference type="Gene3D" id="3.40.225.10">
    <property type="entry name" value="Class II aldolase/adducin N-terminal domain"/>
    <property type="match status" value="1"/>
</dbReference>
<evidence type="ECO:0000259" key="3">
    <source>
        <dbReference type="SMART" id="SM01007"/>
    </source>
</evidence>
<dbReference type="AlphaFoldDB" id="A0A9D1HXN8"/>
<evidence type="ECO:0000256" key="1">
    <source>
        <dbReference type="ARBA" id="ARBA00022723"/>
    </source>
</evidence>
<dbReference type="NCBIfam" id="NF002963">
    <property type="entry name" value="PRK03634.1"/>
    <property type="match status" value="1"/>
</dbReference>
<dbReference type="EMBL" id="DVMQ01000018">
    <property type="protein sequence ID" value="HIU24616.1"/>
    <property type="molecule type" value="Genomic_DNA"/>
</dbReference>
<evidence type="ECO:0000313" key="4">
    <source>
        <dbReference type="EMBL" id="HIU24616.1"/>
    </source>
</evidence>
<dbReference type="InterPro" id="IPR001303">
    <property type="entry name" value="Aldolase_II/adducin_N"/>
</dbReference>
<dbReference type="InterPro" id="IPR036409">
    <property type="entry name" value="Aldolase_II/adducin_N_sf"/>
</dbReference>
<dbReference type="PANTHER" id="PTHR22789:SF0">
    <property type="entry name" value="3-OXO-TETRONATE 4-PHOSPHATE DECARBOXYLASE-RELATED"/>
    <property type="match status" value="1"/>
</dbReference>
<feature type="domain" description="Class II aldolase/adducin N-terminal" evidence="3">
    <location>
        <begin position="11"/>
        <end position="237"/>
    </location>
</feature>
<dbReference type="PANTHER" id="PTHR22789">
    <property type="entry name" value="FUCULOSE PHOSPHATE ALDOLASE"/>
    <property type="match status" value="1"/>
</dbReference>
<reference evidence="4" key="2">
    <citation type="journal article" date="2021" name="PeerJ">
        <title>Extensive microbial diversity within the chicken gut microbiome revealed by metagenomics and culture.</title>
        <authorList>
            <person name="Gilroy R."/>
            <person name="Ravi A."/>
            <person name="Getino M."/>
            <person name="Pursley I."/>
            <person name="Horton D.L."/>
            <person name="Alikhan N.F."/>
            <person name="Baker D."/>
            <person name="Gharbi K."/>
            <person name="Hall N."/>
            <person name="Watson M."/>
            <person name="Adriaenssens E.M."/>
            <person name="Foster-Nyarko E."/>
            <person name="Jarju S."/>
            <person name="Secka A."/>
            <person name="Antonio M."/>
            <person name="Oren A."/>
            <person name="Chaudhuri R.R."/>
            <person name="La Ragione R."/>
            <person name="Hildebrand F."/>
            <person name="Pallen M.J."/>
        </authorList>
    </citation>
    <scope>NUCLEOTIDE SEQUENCE</scope>
    <source>
        <strain evidence="4">ChiHjej12B11-29160</strain>
    </source>
</reference>
<name>A0A9D1HXN8_9ACTN</name>
<dbReference type="Proteomes" id="UP000824078">
    <property type="component" value="Unassembled WGS sequence"/>
</dbReference>
<proteinExistence type="predicted"/>
<dbReference type="SUPFAM" id="SSF53639">
    <property type="entry name" value="AraD/HMP-PK domain-like"/>
    <property type="match status" value="1"/>
</dbReference>
<dbReference type="GO" id="GO:0005829">
    <property type="term" value="C:cytosol"/>
    <property type="evidence" value="ECO:0007669"/>
    <property type="project" value="TreeGrafter"/>
</dbReference>
<keyword evidence="1" id="KW-0479">Metal-binding</keyword>
<dbReference type="EC" id="4.1.2.19" evidence="4"/>
<dbReference type="GO" id="GO:0019323">
    <property type="term" value="P:pentose catabolic process"/>
    <property type="evidence" value="ECO:0007669"/>
    <property type="project" value="TreeGrafter"/>
</dbReference>
<comment type="caution">
    <text evidence="4">The sequence shown here is derived from an EMBL/GenBank/DDBJ whole genome shotgun (WGS) entry which is preliminary data.</text>
</comment>